<dbReference type="EMBL" id="RCTY01000055">
    <property type="protein sequence ID" value="ROU04890.1"/>
    <property type="molecule type" value="Genomic_DNA"/>
</dbReference>
<dbReference type="GO" id="GO:0006749">
    <property type="term" value="P:glutathione metabolic process"/>
    <property type="evidence" value="ECO:0007669"/>
    <property type="project" value="InterPro"/>
</dbReference>
<dbReference type="SUPFAM" id="SSF56281">
    <property type="entry name" value="Metallo-hydrolase/oxidoreductase"/>
    <property type="match status" value="1"/>
</dbReference>
<dbReference type="InterPro" id="IPR051682">
    <property type="entry name" value="Mito_Persulfide_Diox"/>
</dbReference>
<sequence length="299" mass="32317">MPPATAAAPHVSAFHHRDTGTWTYLVADPATRAAAIVDPVLDFDPRSGRTGLDSVAPLLERAAADGLRIDWLLETHAHADHLSAAHALRERLRAPDGRAPRLAIGRRIGEVRRVFAPLFGLSDEEPAHRPAAFDHLFDDDEGFAVGALPARAIPVPGHTQDSLAYLIGDALFAGDSLFMPDSGTARCDFPGGDAAMLYQSIQRLYRLPEATRVFVCHDYGKDGREPACETTIGAQKRGNLHVRADTDEAGFVALREARDRTLAVPALILPSLQVNLRGGALPEPEANGVRYLKLPLDQL</sequence>
<evidence type="ECO:0000313" key="3">
    <source>
        <dbReference type="EMBL" id="ROU04890.1"/>
    </source>
</evidence>
<dbReference type="SMART" id="SM00849">
    <property type="entry name" value="Lactamase_B"/>
    <property type="match status" value="1"/>
</dbReference>
<keyword evidence="3" id="KW-0378">Hydrolase</keyword>
<proteinExistence type="predicted"/>
<dbReference type="AlphaFoldDB" id="A0A3N2RBP8"/>
<dbReference type="GO" id="GO:0050313">
    <property type="term" value="F:sulfur dioxygenase activity"/>
    <property type="evidence" value="ECO:0007669"/>
    <property type="project" value="InterPro"/>
</dbReference>
<evidence type="ECO:0000259" key="2">
    <source>
        <dbReference type="SMART" id="SM00849"/>
    </source>
</evidence>
<feature type="domain" description="Metallo-beta-lactamase" evidence="2">
    <location>
        <begin position="20"/>
        <end position="217"/>
    </location>
</feature>
<comment type="caution">
    <text evidence="3">The sequence shown here is derived from an EMBL/GenBank/DDBJ whole genome shotgun (WGS) entry which is preliminary data.</text>
</comment>
<dbReference type="Proteomes" id="UP000275910">
    <property type="component" value="Unassembled WGS sequence"/>
</dbReference>
<evidence type="ECO:0000256" key="1">
    <source>
        <dbReference type="ARBA" id="ARBA00022723"/>
    </source>
</evidence>
<evidence type="ECO:0000313" key="4">
    <source>
        <dbReference type="Proteomes" id="UP000275910"/>
    </source>
</evidence>
<dbReference type="Gene3D" id="3.60.15.10">
    <property type="entry name" value="Ribonuclease Z/Hydroxyacylglutathione hydrolase-like"/>
    <property type="match status" value="1"/>
</dbReference>
<dbReference type="GO" id="GO:0070813">
    <property type="term" value="P:hydrogen sulfide metabolic process"/>
    <property type="evidence" value="ECO:0007669"/>
    <property type="project" value="TreeGrafter"/>
</dbReference>
<dbReference type="GO" id="GO:0016787">
    <property type="term" value="F:hydrolase activity"/>
    <property type="evidence" value="ECO:0007669"/>
    <property type="project" value="UniProtKB-KW"/>
</dbReference>
<dbReference type="CDD" id="cd07724">
    <property type="entry name" value="POD-like_MBL-fold"/>
    <property type="match status" value="1"/>
</dbReference>
<dbReference type="Pfam" id="PF00753">
    <property type="entry name" value="Lactamase_B"/>
    <property type="match status" value="1"/>
</dbReference>
<organism evidence="3 4">
    <name type="scientific">Lysobacter enzymogenes</name>
    <dbReference type="NCBI Taxonomy" id="69"/>
    <lineage>
        <taxon>Bacteria</taxon>
        <taxon>Pseudomonadati</taxon>
        <taxon>Pseudomonadota</taxon>
        <taxon>Gammaproteobacteria</taxon>
        <taxon>Lysobacterales</taxon>
        <taxon>Lysobacteraceae</taxon>
        <taxon>Lysobacter</taxon>
    </lineage>
</organism>
<dbReference type="InterPro" id="IPR001279">
    <property type="entry name" value="Metallo-B-lactamas"/>
</dbReference>
<dbReference type="RefSeq" id="WP_123649535.1">
    <property type="nucleotide sequence ID" value="NZ_RCTY01000055.1"/>
</dbReference>
<accession>A0A3N2RBP8</accession>
<reference evidence="3 4" key="1">
    <citation type="submission" date="2018-10" db="EMBL/GenBank/DDBJ databases">
        <title>The genome of Lysobacter enzymogenes OH11.</title>
        <authorList>
            <person name="Liu F."/>
            <person name="Zhao Y."/>
            <person name="Qian G."/>
            <person name="Chen Y."/>
            <person name="Xu H."/>
        </authorList>
    </citation>
    <scope>NUCLEOTIDE SEQUENCE [LARGE SCALE GENOMIC DNA]</scope>
    <source>
        <strain evidence="3 4">OH11</strain>
    </source>
</reference>
<protein>
    <submittedName>
        <fullName evidence="3">MBL fold metallo-hydrolase</fullName>
    </submittedName>
</protein>
<dbReference type="GO" id="GO:0046872">
    <property type="term" value="F:metal ion binding"/>
    <property type="evidence" value="ECO:0007669"/>
    <property type="project" value="UniProtKB-KW"/>
</dbReference>
<gene>
    <name evidence="3" type="ORF">D9T17_22510</name>
</gene>
<dbReference type="PANTHER" id="PTHR43084">
    <property type="entry name" value="PERSULFIDE DIOXYGENASE ETHE1"/>
    <property type="match status" value="1"/>
</dbReference>
<name>A0A3N2RBP8_LYSEN</name>
<dbReference type="InterPro" id="IPR036866">
    <property type="entry name" value="RibonucZ/Hydroxyglut_hydro"/>
</dbReference>
<keyword evidence="1" id="KW-0479">Metal-binding</keyword>
<dbReference type="PANTHER" id="PTHR43084:SF1">
    <property type="entry name" value="PERSULFIDE DIOXYGENASE ETHE1, MITOCHONDRIAL"/>
    <property type="match status" value="1"/>
</dbReference>
<dbReference type="InterPro" id="IPR044528">
    <property type="entry name" value="POD-like_MBL-fold"/>
</dbReference>